<dbReference type="NCBIfam" id="NF008864">
    <property type="entry name" value="PRK11895.1"/>
    <property type="match status" value="1"/>
</dbReference>
<keyword evidence="6 8" id="KW-0100">Branched-chain amino acid biosynthesis</keyword>
<keyword evidence="8 10" id="KW-0808">Transferase</keyword>
<proteinExistence type="inferred from homology"/>
<reference evidence="10" key="1">
    <citation type="submission" date="2020-08" db="EMBL/GenBank/DDBJ databases">
        <title>Genome public.</title>
        <authorList>
            <person name="Liu C."/>
            <person name="Sun Q."/>
        </authorList>
    </citation>
    <scope>NUCLEOTIDE SEQUENCE</scope>
    <source>
        <strain evidence="10">NSJ-33</strain>
    </source>
</reference>
<evidence type="ECO:0000256" key="2">
    <source>
        <dbReference type="ARBA" id="ARBA00005025"/>
    </source>
</evidence>
<sequence length="164" mass="18116">MKHTISVLVENHPGVLSRVSGLFARRGFNIESLAVGTTAQPDVSCITIVVDDKENVVEQINKQLNKLIDVIKLKDFTPDEIVSRELMLIKVNSTNQTRGEIAELAKIAGAKIADITRNSITLECCDTTDRLENLLDLCRPYGLKEVIRTGTIALEKGNEQLTID</sequence>
<evidence type="ECO:0000256" key="3">
    <source>
        <dbReference type="ARBA" id="ARBA00006341"/>
    </source>
</evidence>
<dbReference type="GO" id="GO:0005829">
    <property type="term" value="C:cytosol"/>
    <property type="evidence" value="ECO:0007669"/>
    <property type="project" value="TreeGrafter"/>
</dbReference>
<dbReference type="Proteomes" id="UP000610760">
    <property type="component" value="Unassembled WGS sequence"/>
</dbReference>
<dbReference type="InterPro" id="IPR004789">
    <property type="entry name" value="Acetalactate_synth_ssu"/>
</dbReference>
<evidence type="ECO:0000313" key="11">
    <source>
        <dbReference type="Proteomes" id="UP000610760"/>
    </source>
</evidence>
<dbReference type="InterPro" id="IPR002912">
    <property type="entry name" value="ACT_dom"/>
</dbReference>
<comment type="function">
    <text evidence="8">Catalyzes the conversion of 2 pyruvate molecules into acetolactate in the first common step of the biosynthetic pathway of the branched-amino acids such as leucine, isoleucine, and valine.</text>
</comment>
<evidence type="ECO:0000256" key="6">
    <source>
        <dbReference type="ARBA" id="ARBA00023304"/>
    </source>
</evidence>
<feature type="domain" description="ACT" evidence="9">
    <location>
        <begin position="4"/>
        <end position="78"/>
    </location>
</feature>
<comment type="caution">
    <text evidence="10">The sequence shown here is derived from an EMBL/GenBank/DDBJ whole genome shotgun (WGS) entry which is preliminary data.</text>
</comment>
<dbReference type="InterPro" id="IPR045865">
    <property type="entry name" value="ACT-like_dom_sf"/>
</dbReference>
<dbReference type="EMBL" id="JACRSV010000003">
    <property type="protein sequence ID" value="MBC8560340.1"/>
    <property type="molecule type" value="Genomic_DNA"/>
</dbReference>
<evidence type="ECO:0000256" key="5">
    <source>
        <dbReference type="ARBA" id="ARBA00022605"/>
    </source>
</evidence>
<dbReference type="NCBIfam" id="TIGR00119">
    <property type="entry name" value="acolac_sm"/>
    <property type="match status" value="1"/>
</dbReference>
<protein>
    <recommendedName>
        <fullName evidence="8">Acetolactate synthase small subunit</fullName>
        <shortName evidence="8">AHAS</shortName>
        <shortName evidence="8">ALS</shortName>
        <ecNumber evidence="8">2.2.1.6</ecNumber>
    </recommendedName>
    <alternativeName>
        <fullName evidence="8">Acetohydroxy-acid synthase small subunit</fullName>
    </alternativeName>
</protein>
<evidence type="ECO:0000256" key="7">
    <source>
        <dbReference type="ARBA" id="ARBA00048670"/>
    </source>
</evidence>
<dbReference type="Pfam" id="PF10369">
    <property type="entry name" value="ALS_ss_C"/>
    <property type="match status" value="1"/>
</dbReference>
<dbReference type="GO" id="GO:0003984">
    <property type="term" value="F:acetolactate synthase activity"/>
    <property type="evidence" value="ECO:0007669"/>
    <property type="project" value="UniProtKB-UniRule"/>
</dbReference>
<comment type="pathway">
    <text evidence="2 8">Amino-acid biosynthesis; L-valine biosynthesis; L-valine from pyruvate: step 1/4.</text>
</comment>
<dbReference type="InterPro" id="IPR039557">
    <property type="entry name" value="AHAS_ACT"/>
</dbReference>
<dbReference type="SUPFAM" id="SSF55021">
    <property type="entry name" value="ACT-like"/>
    <property type="match status" value="2"/>
</dbReference>
<keyword evidence="5 8" id="KW-0028">Amino-acid biosynthesis</keyword>
<evidence type="ECO:0000313" key="10">
    <source>
        <dbReference type="EMBL" id="MBC8560340.1"/>
    </source>
</evidence>
<comment type="similarity">
    <text evidence="3 8">Belongs to the acetolactate synthase small subunit family.</text>
</comment>
<dbReference type="PROSITE" id="PS51671">
    <property type="entry name" value="ACT"/>
    <property type="match status" value="1"/>
</dbReference>
<organism evidence="10 11">
    <name type="scientific">Fumia xinanensis</name>
    <dbReference type="NCBI Taxonomy" id="2763659"/>
    <lineage>
        <taxon>Bacteria</taxon>
        <taxon>Bacillati</taxon>
        <taxon>Bacillota</taxon>
        <taxon>Clostridia</taxon>
        <taxon>Eubacteriales</taxon>
        <taxon>Oscillospiraceae</taxon>
        <taxon>Fumia</taxon>
    </lineage>
</organism>
<comment type="subunit">
    <text evidence="4 8">Dimer of large and small chains.</text>
</comment>
<dbReference type="GO" id="GO:0009099">
    <property type="term" value="P:L-valine biosynthetic process"/>
    <property type="evidence" value="ECO:0007669"/>
    <property type="project" value="UniProtKB-UniRule"/>
</dbReference>
<dbReference type="InterPro" id="IPR054480">
    <property type="entry name" value="AHAS_small-like_ACT"/>
</dbReference>
<dbReference type="RefSeq" id="WP_249295346.1">
    <property type="nucleotide sequence ID" value="NZ_JACRSV010000003.1"/>
</dbReference>
<dbReference type="PANTHER" id="PTHR30239">
    <property type="entry name" value="ACETOLACTATE SYNTHASE SMALL SUBUNIT"/>
    <property type="match status" value="1"/>
</dbReference>
<evidence type="ECO:0000256" key="8">
    <source>
        <dbReference type="RuleBase" id="RU368092"/>
    </source>
</evidence>
<comment type="pathway">
    <text evidence="1 8">Amino-acid biosynthesis; L-isoleucine biosynthesis; L-isoleucine from 2-oxobutanoate: step 1/4.</text>
</comment>
<evidence type="ECO:0000259" key="9">
    <source>
        <dbReference type="PROSITE" id="PS51671"/>
    </source>
</evidence>
<dbReference type="GO" id="GO:0009097">
    <property type="term" value="P:isoleucine biosynthetic process"/>
    <property type="evidence" value="ECO:0007669"/>
    <property type="project" value="UniProtKB-UniRule"/>
</dbReference>
<dbReference type="GO" id="GO:1990610">
    <property type="term" value="F:acetolactate synthase regulator activity"/>
    <property type="evidence" value="ECO:0007669"/>
    <property type="project" value="UniProtKB-UniRule"/>
</dbReference>
<comment type="catalytic activity">
    <reaction evidence="7 8">
        <text>2 pyruvate + H(+) = (2S)-2-acetolactate + CO2</text>
        <dbReference type="Rhea" id="RHEA:25249"/>
        <dbReference type="ChEBI" id="CHEBI:15361"/>
        <dbReference type="ChEBI" id="CHEBI:15378"/>
        <dbReference type="ChEBI" id="CHEBI:16526"/>
        <dbReference type="ChEBI" id="CHEBI:58476"/>
        <dbReference type="EC" id="2.2.1.6"/>
    </reaction>
</comment>
<dbReference type="Gene3D" id="3.30.70.260">
    <property type="match status" value="1"/>
</dbReference>
<dbReference type="InterPro" id="IPR019455">
    <property type="entry name" value="Acetolactate_synth_ssu_C"/>
</dbReference>
<evidence type="ECO:0000256" key="1">
    <source>
        <dbReference type="ARBA" id="ARBA00004974"/>
    </source>
</evidence>
<dbReference type="CDD" id="cd04878">
    <property type="entry name" value="ACT_AHAS"/>
    <property type="match status" value="1"/>
</dbReference>
<accession>A0A926I6W6</accession>
<dbReference type="AlphaFoldDB" id="A0A926I6W6"/>
<dbReference type="Pfam" id="PF22629">
    <property type="entry name" value="ACT_AHAS_ss"/>
    <property type="match status" value="1"/>
</dbReference>
<dbReference type="EC" id="2.2.1.6" evidence="8"/>
<evidence type="ECO:0000256" key="4">
    <source>
        <dbReference type="ARBA" id="ARBA00011744"/>
    </source>
</evidence>
<gene>
    <name evidence="10" type="primary">ilvN</name>
    <name evidence="10" type="ORF">H8710_09725</name>
</gene>
<keyword evidence="11" id="KW-1185">Reference proteome</keyword>
<name>A0A926I6W6_9FIRM</name>
<dbReference type="FunFam" id="3.30.70.260:FF:000001">
    <property type="entry name" value="Acetolactate synthase, small subunit"/>
    <property type="match status" value="1"/>
</dbReference>
<dbReference type="PANTHER" id="PTHR30239:SF0">
    <property type="entry name" value="ACETOLACTATE SYNTHASE SMALL SUBUNIT 1, CHLOROPLASTIC"/>
    <property type="match status" value="1"/>
</dbReference>
<dbReference type="Gene3D" id="3.30.70.1150">
    <property type="entry name" value="ACT-like. Chain A, domain 2"/>
    <property type="match status" value="1"/>
</dbReference>
<dbReference type="InterPro" id="IPR027271">
    <property type="entry name" value="Acetolactate_synth/TF_NikR_C"/>
</dbReference>